<evidence type="ECO:0000313" key="2">
    <source>
        <dbReference type="EMBL" id="VDD37137.1"/>
    </source>
</evidence>
<feature type="region of interest" description="Disordered" evidence="1">
    <location>
        <begin position="49"/>
        <end position="119"/>
    </location>
</feature>
<organism evidence="2">
    <name type="scientific">Brassica oleracea</name>
    <name type="common">Wild cabbage</name>
    <dbReference type="NCBI Taxonomy" id="3712"/>
    <lineage>
        <taxon>Eukaryota</taxon>
        <taxon>Viridiplantae</taxon>
        <taxon>Streptophyta</taxon>
        <taxon>Embryophyta</taxon>
        <taxon>Tracheophyta</taxon>
        <taxon>Spermatophyta</taxon>
        <taxon>Magnoliopsida</taxon>
        <taxon>eudicotyledons</taxon>
        <taxon>Gunneridae</taxon>
        <taxon>Pentapetalae</taxon>
        <taxon>rosids</taxon>
        <taxon>malvids</taxon>
        <taxon>Brassicales</taxon>
        <taxon>Brassicaceae</taxon>
        <taxon>Brassiceae</taxon>
        <taxon>Brassica</taxon>
    </lineage>
</organism>
<sequence length="119" mass="13056">MGTNTTNRAARIGFSQSALTTCRKKQNHGYNERQNPVILASPMIRSLRFGSTKNSSPKTSKASTNTNINKPEAKHTRIIRPSIIRTNSHEAAARQRNIQKRAEGSRAPQPRTGSSTQAG</sequence>
<feature type="compositionally biased region" description="Polar residues" evidence="1">
    <location>
        <begin position="49"/>
        <end position="69"/>
    </location>
</feature>
<protein>
    <submittedName>
        <fullName evidence="2">Uncharacterized protein</fullName>
    </submittedName>
</protein>
<accession>A0A3P6DZD8</accession>
<proteinExistence type="predicted"/>
<dbReference type="EMBL" id="LR031876">
    <property type="protein sequence ID" value="VDD37137.1"/>
    <property type="molecule type" value="Genomic_DNA"/>
</dbReference>
<gene>
    <name evidence="2" type="ORF">BOLC7T42697H</name>
</gene>
<reference evidence="2" key="1">
    <citation type="submission" date="2018-11" db="EMBL/GenBank/DDBJ databases">
        <authorList>
            <consortium name="Genoscope - CEA"/>
            <person name="William W."/>
        </authorList>
    </citation>
    <scope>NUCLEOTIDE SEQUENCE</scope>
</reference>
<evidence type="ECO:0000256" key="1">
    <source>
        <dbReference type="SAM" id="MobiDB-lite"/>
    </source>
</evidence>
<dbReference type="AlphaFoldDB" id="A0A3P6DZD8"/>
<name>A0A3P6DZD8_BRAOL</name>